<dbReference type="AlphaFoldDB" id="A0A6G6JAS2"/>
<dbReference type="Proteomes" id="UP000501063">
    <property type="component" value="Plasmid pPniHBP1_1"/>
</dbReference>
<proteinExistence type="predicted"/>
<evidence type="ECO:0000313" key="1">
    <source>
        <dbReference type="EMBL" id="QIE91571.1"/>
    </source>
</evidence>
<accession>A0A6G6JAS2</accession>
<dbReference type="RefSeq" id="WP_024764869.1">
    <property type="nucleotide sequence ID" value="NZ_CP049142.1"/>
</dbReference>
<name>A0A6G6JAS2_PSENT</name>
<dbReference type="EMBL" id="CP049142">
    <property type="protein sequence ID" value="QIE91571.1"/>
    <property type="molecule type" value="Genomic_DNA"/>
</dbReference>
<sequence length="79" mass="8876">MAKRSRIEEAKLDDGKYIAECREATLIGAAANGHSQIWPKCEMLVQGDRAFFYREGKLLWDCNAAYAADHFDISPLLNA</sequence>
<gene>
    <name evidence="1" type="ORF">G5B91_35150</name>
</gene>
<keyword evidence="1" id="KW-0614">Plasmid</keyword>
<protein>
    <submittedName>
        <fullName evidence="1">Uncharacterized protein</fullName>
    </submittedName>
</protein>
<evidence type="ECO:0000313" key="2">
    <source>
        <dbReference type="Proteomes" id="UP000501063"/>
    </source>
</evidence>
<organism evidence="1 2">
    <name type="scientific">Pseudomonas nitroreducens</name>
    <dbReference type="NCBI Taxonomy" id="46680"/>
    <lineage>
        <taxon>Bacteria</taxon>
        <taxon>Pseudomonadati</taxon>
        <taxon>Pseudomonadota</taxon>
        <taxon>Gammaproteobacteria</taxon>
        <taxon>Pseudomonadales</taxon>
        <taxon>Pseudomonadaceae</taxon>
        <taxon>Pseudomonas</taxon>
    </lineage>
</organism>
<reference evidence="1 2" key="1">
    <citation type="submission" date="2020-02" db="EMBL/GenBank/DDBJ databases">
        <title>Integrative conjugative elements (ICEs) and plasmids drive adaptation of Pseudomonas nitroreducens strain HBP1 to wastewater environment.</title>
        <authorList>
            <person name="Sentchilo V."/>
            <person name="Carraro N."/>
            <person name="Bertelli C."/>
            <person name="van der Meer J.R."/>
        </authorList>
    </citation>
    <scope>NUCLEOTIDE SEQUENCE [LARGE SCALE GENOMIC DNA]</scope>
    <source>
        <strain evidence="1 2">HBP1</strain>
        <plasmid evidence="2">ppnihbp1_1</plasmid>
    </source>
</reference>
<dbReference type="KEGG" id="pnt:G5B91_35150"/>
<geneLocation type="plasmid" evidence="2">
    <name>ppnihbp1_1</name>
</geneLocation>